<keyword evidence="6" id="KW-0347">Helicase</keyword>
<evidence type="ECO:0000256" key="1">
    <source>
        <dbReference type="ARBA" id="ARBA00022801"/>
    </source>
</evidence>
<evidence type="ECO:0000313" key="6">
    <source>
        <dbReference type="EMBL" id="KIC96350.1"/>
    </source>
</evidence>
<organism evidence="6 7">
    <name type="scientific">Flavihumibacter solisilvae</name>
    <dbReference type="NCBI Taxonomy" id="1349421"/>
    <lineage>
        <taxon>Bacteria</taxon>
        <taxon>Pseudomonadati</taxon>
        <taxon>Bacteroidota</taxon>
        <taxon>Chitinophagia</taxon>
        <taxon>Chitinophagales</taxon>
        <taxon>Chitinophagaceae</taxon>
        <taxon>Flavihumibacter</taxon>
    </lineage>
</organism>
<dbReference type="InterPro" id="IPR038718">
    <property type="entry name" value="SNF2-like_sf"/>
</dbReference>
<dbReference type="InterPro" id="IPR014001">
    <property type="entry name" value="Helicase_ATP-bd"/>
</dbReference>
<dbReference type="EMBL" id="JSVC01000001">
    <property type="protein sequence ID" value="KIC96350.1"/>
    <property type="molecule type" value="Genomic_DNA"/>
</dbReference>
<feature type="domain" description="Helicase ATP-binding" evidence="4">
    <location>
        <begin position="805"/>
        <end position="964"/>
    </location>
</feature>
<keyword evidence="2" id="KW-0479">Metal-binding</keyword>
<dbReference type="GO" id="GO:0016787">
    <property type="term" value="F:hydrolase activity"/>
    <property type="evidence" value="ECO:0007669"/>
    <property type="project" value="UniProtKB-KW"/>
</dbReference>
<dbReference type="STRING" id="1349421.OI18_00915"/>
<dbReference type="SMART" id="SM00490">
    <property type="entry name" value="HELICc"/>
    <property type="match status" value="1"/>
</dbReference>
<evidence type="ECO:0000259" key="3">
    <source>
        <dbReference type="PROSITE" id="PS50966"/>
    </source>
</evidence>
<evidence type="ECO:0000259" key="5">
    <source>
        <dbReference type="PROSITE" id="PS51194"/>
    </source>
</evidence>
<dbReference type="GO" id="GO:0008270">
    <property type="term" value="F:zinc ion binding"/>
    <property type="evidence" value="ECO:0007669"/>
    <property type="project" value="UniProtKB-KW"/>
</dbReference>
<keyword evidence="6" id="KW-0547">Nucleotide-binding</keyword>
<keyword evidence="2" id="KW-0863">Zinc-finger</keyword>
<dbReference type="RefSeq" id="WP_039136224.1">
    <property type="nucleotide sequence ID" value="NZ_JSVC01000001.1"/>
</dbReference>
<dbReference type="InterPro" id="IPR000330">
    <property type="entry name" value="SNF2_N"/>
</dbReference>
<dbReference type="GO" id="GO:0004386">
    <property type="term" value="F:helicase activity"/>
    <property type="evidence" value="ECO:0007669"/>
    <property type="project" value="UniProtKB-KW"/>
</dbReference>
<proteinExistence type="predicted"/>
<accession>A0A0C1IQ50</accession>
<comment type="caution">
    <text evidence="6">The sequence shown here is derived from an EMBL/GenBank/DDBJ whole genome shotgun (WGS) entry which is preliminary data.</text>
</comment>
<dbReference type="CDD" id="cd18012">
    <property type="entry name" value="DEXQc_arch_SWI2_SNF2"/>
    <property type="match status" value="1"/>
</dbReference>
<dbReference type="Proteomes" id="UP000031408">
    <property type="component" value="Unassembled WGS sequence"/>
</dbReference>
<dbReference type="InterPro" id="IPR049730">
    <property type="entry name" value="SNF2/RAD54-like_C"/>
</dbReference>
<evidence type="ECO:0000259" key="4">
    <source>
        <dbReference type="PROSITE" id="PS51192"/>
    </source>
</evidence>
<gene>
    <name evidence="6" type="ORF">OI18_00915</name>
</gene>
<dbReference type="GO" id="GO:0005524">
    <property type="term" value="F:ATP binding"/>
    <property type="evidence" value="ECO:0007669"/>
    <property type="project" value="InterPro"/>
</dbReference>
<dbReference type="PROSITE" id="PS50966">
    <property type="entry name" value="ZF_SWIM"/>
    <property type="match status" value="1"/>
</dbReference>
<evidence type="ECO:0000256" key="2">
    <source>
        <dbReference type="PROSITE-ProRule" id="PRU00325"/>
    </source>
</evidence>
<feature type="domain" description="Helicase C-terminal" evidence="5">
    <location>
        <begin position="1088"/>
        <end position="1248"/>
    </location>
</feature>
<dbReference type="Gene3D" id="3.40.50.300">
    <property type="entry name" value="P-loop containing nucleotide triphosphate hydrolases"/>
    <property type="match status" value="1"/>
</dbReference>
<dbReference type="InterPro" id="IPR007527">
    <property type="entry name" value="Znf_SWIM"/>
</dbReference>
<dbReference type="Gene3D" id="3.40.50.10810">
    <property type="entry name" value="Tandem AAA-ATPase domain"/>
    <property type="match status" value="1"/>
</dbReference>
<protein>
    <submittedName>
        <fullName evidence="6">Helicase SNF2</fullName>
    </submittedName>
</protein>
<dbReference type="PROSITE" id="PS51192">
    <property type="entry name" value="HELICASE_ATP_BIND_1"/>
    <property type="match status" value="1"/>
</dbReference>
<name>A0A0C1IQ50_9BACT</name>
<dbReference type="SUPFAM" id="SSF52540">
    <property type="entry name" value="P-loop containing nucleoside triphosphate hydrolases"/>
    <property type="match status" value="2"/>
</dbReference>
<dbReference type="InterPro" id="IPR001650">
    <property type="entry name" value="Helicase_C-like"/>
</dbReference>
<keyword evidence="2" id="KW-0862">Zinc</keyword>
<dbReference type="AlphaFoldDB" id="A0A0C1IQ50"/>
<evidence type="ECO:0000313" key="7">
    <source>
        <dbReference type="Proteomes" id="UP000031408"/>
    </source>
</evidence>
<keyword evidence="7" id="KW-1185">Reference proteome</keyword>
<sequence>MALPHLIKYVYTNGTDEVIRRGKKIHAIGFVELVEYDELIGSVTFRVKDDSYSTYYKVYIQKFSDPKSLSVRCSCPYNLGDICRHEAAALIQLQELLDRNMLQAEEVEYDQRHTVIKMKTIDLKTIRLLSGQEAFLEAEKYLRTFKANIESAADEVVKASVDLDGTIYKVVLRKNEERNFDTNSDYVDTKHPLALPKVIVFLQLLNAYGPNYFDTIRNWDKEKNKLLEAYGYSLSDDLRGKFEFAYKEGKPFLRVLDTSIKRIQPAQTNGRPRPLEVVVAETEPLPEINEKEALTAQRVGIVLNLHQKNYPGFALDAVQGEAEEQQQQFIGKVEKIDLSKYVNIEVFPESDRQLIPALRRMQEGELTKYLNRNSPFSGIWENIIHHESEDLPAETKHLVVEYMQPKLRKLMNEVADSPFVYFLPSQKTFKTENLQSIGIVTEPLVPFFKVQQKQRQYEISCWVRINGSEIKITENQLASNLLFFHNENLYGWRNEEDVNRVETFMPKGTITITKTTWPLQLKQLVLPLAKHYHVEFESTLISSYKDGEPERRLMLQEKGDYLVFQPIFSYKGFETKPGDKDEIIVPDGDKVMIVHRNKEVEAQFLQKLEALHSNFIRPDGSQNLVLKGADVLRNNWFFLFVDAMNEMKIPVYGFEALKNFKFNTSKPQTRIQISSNTDWFDAKVDIVFGDQQVTIAEVKRALANKQQFVQLDDGTLGILPEEWIKKYSLLFRIGEGKAQHLRLSKYHMSVIDELYNERNEEELFVQLEEKYDRLRGFKSIRDVEPPNHLQSILRPYQSFGFQWLNYLHEVNWGGILADDMGLGKTVQALSFLQHFKDSNDNLRALVVCPTTLMFNWENEIKKFTPTLSYHIHHGGERSRNKALLESKNVIITTYGTLRSDIKMLVDLEFDYVVLDESQAIKNPGSKVTKAASLLRAKHRLCMSGTPLQNNTFDIYAQMNFLNPGMLGSMEFFRQEFAIPIDKFGEQDRKDHLRKILFPFILRRTKEQVAKDLPEKTETILWCEMEDEQRKIYDAYRNDFRDKILGTIETQGMQKSQLTILQGLMKLRQICDSPAILNEQEKFENHSIKLEELGREITENISNHKALVFSQFLGMLALIRHKLKELGVDYEYFDGSTSAVDREKAIQRFQNDENCRVFLISLKAGGVGLNLTAADYVYIVDPWWNPAVEQQAIDRTHRIGQTKNIFAYRMICKDTIEDKILQLQDRKRVLARDLIADDEGFVKNLTREDVEYLFS</sequence>
<dbReference type="Pfam" id="PF00271">
    <property type="entry name" value="Helicase_C"/>
    <property type="match status" value="1"/>
</dbReference>
<dbReference type="OrthoDB" id="9760715at2"/>
<keyword evidence="1" id="KW-0378">Hydrolase</keyword>
<dbReference type="SMART" id="SM00487">
    <property type="entry name" value="DEXDc"/>
    <property type="match status" value="1"/>
</dbReference>
<dbReference type="PANTHER" id="PTHR10799">
    <property type="entry name" value="SNF2/RAD54 HELICASE FAMILY"/>
    <property type="match status" value="1"/>
</dbReference>
<dbReference type="Pfam" id="PF08455">
    <property type="entry name" value="SNF2_assoc"/>
    <property type="match status" value="1"/>
</dbReference>
<feature type="domain" description="SWIM-type" evidence="3">
    <location>
        <begin position="56"/>
        <end position="94"/>
    </location>
</feature>
<dbReference type="PROSITE" id="PS51194">
    <property type="entry name" value="HELICASE_CTER"/>
    <property type="match status" value="1"/>
</dbReference>
<dbReference type="InterPro" id="IPR013663">
    <property type="entry name" value="Helicase_SWF/SNF/SWI_bac"/>
</dbReference>
<dbReference type="Pfam" id="PF00176">
    <property type="entry name" value="SNF2-rel_dom"/>
    <property type="match status" value="1"/>
</dbReference>
<reference evidence="6 7" key="1">
    <citation type="submission" date="2014-11" db="EMBL/GenBank/DDBJ databases">
        <title>Genome sequence of Flavihumibacter solisilvae 3-3.</title>
        <authorList>
            <person name="Zhou G."/>
            <person name="Li M."/>
            <person name="Wang G."/>
        </authorList>
    </citation>
    <scope>NUCLEOTIDE SEQUENCE [LARGE SCALE GENOMIC DNA]</scope>
    <source>
        <strain evidence="6 7">3-3</strain>
    </source>
</reference>
<dbReference type="CDD" id="cd18793">
    <property type="entry name" value="SF2_C_SNF"/>
    <property type="match status" value="1"/>
</dbReference>
<keyword evidence="6" id="KW-0067">ATP-binding</keyword>
<dbReference type="InterPro" id="IPR027417">
    <property type="entry name" value="P-loop_NTPase"/>
</dbReference>